<accession>A0A5J4KJG8</accession>
<reference evidence="6 7" key="1">
    <citation type="submission" date="2019-10" db="EMBL/GenBank/DDBJ databases">
        <title>Dictyobacter vulcani sp. nov., within the class Ktedonobacteria, isolated from soil of volcanic Mt. Zao.</title>
        <authorList>
            <person name="Zheng Y."/>
            <person name="Wang C.M."/>
            <person name="Sakai Y."/>
            <person name="Abe K."/>
            <person name="Yokota A."/>
            <person name="Yabe S."/>
        </authorList>
    </citation>
    <scope>NUCLEOTIDE SEQUENCE [LARGE SCALE GENOMIC DNA]</scope>
    <source>
        <strain evidence="6 7">W12</strain>
    </source>
</reference>
<dbReference type="Proteomes" id="UP000326912">
    <property type="component" value="Unassembled WGS sequence"/>
</dbReference>
<evidence type="ECO:0000259" key="5">
    <source>
        <dbReference type="SMART" id="SM00984"/>
    </source>
</evidence>
<keyword evidence="2" id="KW-0560">Oxidoreductase</keyword>
<keyword evidence="3" id="KW-0520">NAD</keyword>
<dbReference type="SUPFAM" id="SSF51735">
    <property type="entry name" value="NAD(P)-binding Rossmann-fold domains"/>
    <property type="match status" value="1"/>
</dbReference>
<comment type="similarity">
    <text evidence="1 4">Belongs to the UDP-glucose/GDP-mannose dehydrogenase family.</text>
</comment>
<gene>
    <name evidence="6" type="ORF">KDW_05210</name>
</gene>
<dbReference type="Pfam" id="PF00984">
    <property type="entry name" value="UDPG_MGDP_dh"/>
    <property type="match status" value="1"/>
</dbReference>
<dbReference type="GO" id="GO:0016616">
    <property type="term" value="F:oxidoreductase activity, acting on the CH-OH group of donors, NAD or NADP as acceptor"/>
    <property type="evidence" value="ECO:0007669"/>
    <property type="project" value="InterPro"/>
</dbReference>
<comment type="caution">
    <text evidence="6">The sequence shown here is derived from an EMBL/GenBank/DDBJ whole genome shotgun (WGS) entry which is preliminary data.</text>
</comment>
<dbReference type="Gene3D" id="3.40.50.720">
    <property type="entry name" value="NAD(P)-binding Rossmann-like Domain"/>
    <property type="match status" value="2"/>
</dbReference>
<protein>
    <submittedName>
        <fullName evidence="6">Nucleotide sugar dehydrogenase</fullName>
    </submittedName>
</protein>
<evidence type="ECO:0000313" key="7">
    <source>
        <dbReference type="Proteomes" id="UP000326912"/>
    </source>
</evidence>
<dbReference type="NCBIfam" id="TIGR03026">
    <property type="entry name" value="NDP-sugDHase"/>
    <property type="match status" value="1"/>
</dbReference>
<organism evidence="6 7">
    <name type="scientific">Dictyobacter vulcani</name>
    <dbReference type="NCBI Taxonomy" id="2607529"/>
    <lineage>
        <taxon>Bacteria</taxon>
        <taxon>Bacillati</taxon>
        <taxon>Chloroflexota</taxon>
        <taxon>Ktedonobacteria</taxon>
        <taxon>Ktedonobacterales</taxon>
        <taxon>Dictyobacteraceae</taxon>
        <taxon>Dictyobacter</taxon>
    </lineage>
</organism>
<dbReference type="SUPFAM" id="SSF48179">
    <property type="entry name" value="6-phosphogluconate dehydrogenase C-terminal domain-like"/>
    <property type="match status" value="1"/>
</dbReference>
<dbReference type="GO" id="GO:0000271">
    <property type="term" value="P:polysaccharide biosynthetic process"/>
    <property type="evidence" value="ECO:0007669"/>
    <property type="project" value="InterPro"/>
</dbReference>
<dbReference type="InterPro" id="IPR014027">
    <property type="entry name" value="UDP-Glc/GDP-Man_DH_C"/>
</dbReference>
<dbReference type="InterPro" id="IPR014026">
    <property type="entry name" value="UDP-Glc/GDP-Man_DH_dimer"/>
</dbReference>
<dbReference type="PIRSF" id="PIRSF000124">
    <property type="entry name" value="UDPglc_GDPman_dh"/>
    <property type="match status" value="1"/>
</dbReference>
<dbReference type="RefSeq" id="WP_151754503.1">
    <property type="nucleotide sequence ID" value="NZ_BKZW01000001.1"/>
</dbReference>
<dbReference type="AlphaFoldDB" id="A0A5J4KJG8"/>
<dbReference type="PROSITE" id="PS00065">
    <property type="entry name" value="D_2_HYDROXYACID_DH_1"/>
    <property type="match status" value="1"/>
</dbReference>
<dbReference type="InterPro" id="IPR008927">
    <property type="entry name" value="6-PGluconate_DH-like_C_sf"/>
</dbReference>
<dbReference type="Pfam" id="PF03721">
    <property type="entry name" value="UDPG_MGDP_dh_N"/>
    <property type="match status" value="1"/>
</dbReference>
<evidence type="ECO:0000256" key="1">
    <source>
        <dbReference type="ARBA" id="ARBA00006601"/>
    </source>
</evidence>
<dbReference type="GO" id="GO:0016628">
    <property type="term" value="F:oxidoreductase activity, acting on the CH-CH group of donors, NAD or NADP as acceptor"/>
    <property type="evidence" value="ECO:0007669"/>
    <property type="project" value="InterPro"/>
</dbReference>
<keyword evidence="7" id="KW-1185">Reference proteome</keyword>
<dbReference type="GO" id="GO:0051287">
    <property type="term" value="F:NAD binding"/>
    <property type="evidence" value="ECO:0007669"/>
    <property type="project" value="InterPro"/>
</dbReference>
<sequence length="458" mass="50098">MPTTTSSAPAWLHSIAVVGLGKIGLPLAVQYARHGYKVIGCDSNSQVVERLYAGESHIQEEPSLSSEVPQLVYAGLLSATTNIAKAIREVDVVVVIVPVGIDSEHQVDTTQIDAATSAIGANLQPGTLVIYETTLPVGTTARHLRTLLEQTSQLQAGTDFYLAYSPERVSSGTIFHDLRAYPKVVGGIDVESTTRTIAFYRSVLDAEIIPMASTDEAEFVKLIEATYRDVNIALANEYACYADAHNLDVYATIAAANTQPYAHIHTPGVGVGGHCIPVYPYFLFSNPYDHSQLSQAYTDQHTLALPRQARHINDAMAEYAIQRLEDVVGPLLQQSVLLLGVAYRGNVRETAFTSAKLLQTALTRRGAICYVDDALFSMDELCTLGYTALPPNAENKIVAIILQCHHSIYQQFDFTRFKQCKVVLDGRHALCRTTVEAAGMHYITVGDGHYKVKHEPFE</sequence>
<evidence type="ECO:0000256" key="3">
    <source>
        <dbReference type="ARBA" id="ARBA00023027"/>
    </source>
</evidence>
<feature type="domain" description="UDP-glucose/GDP-mannose dehydrogenase C-terminal" evidence="5">
    <location>
        <begin position="337"/>
        <end position="432"/>
    </location>
</feature>
<evidence type="ECO:0000256" key="4">
    <source>
        <dbReference type="PIRNR" id="PIRNR000124"/>
    </source>
</evidence>
<dbReference type="InterPro" id="IPR017476">
    <property type="entry name" value="UDP-Glc/GDP-Man"/>
</dbReference>
<dbReference type="SMART" id="SM00984">
    <property type="entry name" value="UDPG_MGDP_dh_C"/>
    <property type="match status" value="1"/>
</dbReference>
<dbReference type="InterPro" id="IPR028359">
    <property type="entry name" value="UDP_ManNAc/GlcNAc_DH"/>
</dbReference>
<dbReference type="InterPro" id="IPR036220">
    <property type="entry name" value="UDP-Glc/GDP-Man_DH_C_sf"/>
</dbReference>
<evidence type="ECO:0000313" key="6">
    <source>
        <dbReference type="EMBL" id="GER86359.1"/>
    </source>
</evidence>
<dbReference type="InterPro" id="IPR036291">
    <property type="entry name" value="NAD(P)-bd_dom_sf"/>
</dbReference>
<dbReference type="PANTHER" id="PTHR43491:SF2">
    <property type="entry name" value="UDP-N-ACETYL-D-MANNOSAMINE DEHYDROGENASE"/>
    <property type="match status" value="1"/>
</dbReference>
<dbReference type="InterPro" id="IPR001732">
    <property type="entry name" value="UDP-Glc/GDP-Man_DH_N"/>
</dbReference>
<dbReference type="PANTHER" id="PTHR43491">
    <property type="entry name" value="UDP-N-ACETYL-D-MANNOSAMINE DEHYDROGENASE"/>
    <property type="match status" value="1"/>
</dbReference>
<evidence type="ECO:0000256" key="2">
    <source>
        <dbReference type="ARBA" id="ARBA00023002"/>
    </source>
</evidence>
<dbReference type="PIRSF" id="PIRSF500136">
    <property type="entry name" value="UDP_ManNAc_DH"/>
    <property type="match status" value="1"/>
</dbReference>
<dbReference type="EMBL" id="BKZW01000001">
    <property type="protein sequence ID" value="GER86359.1"/>
    <property type="molecule type" value="Genomic_DNA"/>
</dbReference>
<dbReference type="InterPro" id="IPR029752">
    <property type="entry name" value="D-isomer_DH_CS1"/>
</dbReference>
<name>A0A5J4KJG8_9CHLR</name>
<dbReference type="SUPFAM" id="SSF52413">
    <property type="entry name" value="UDP-glucose/GDP-mannose dehydrogenase C-terminal domain"/>
    <property type="match status" value="1"/>
</dbReference>
<proteinExistence type="inferred from homology"/>